<reference evidence="1" key="1">
    <citation type="submission" date="2023-02" db="EMBL/GenBank/DDBJ databases">
        <title>Genome of toxic invasive species Heracleum sosnowskyi carries increased number of genes despite the absence of recent whole-genome duplications.</title>
        <authorList>
            <person name="Schelkunov M."/>
            <person name="Shtratnikova V."/>
            <person name="Makarenko M."/>
            <person name="Klepikova A."/>
            <person name="Omelchenko D."/>
            <person name="Novikova G."/>
            <person name="Obukhova E."/>
            <person name="Bogdanov V."/>
            <person name="Penin A."/>
            <person name="Logacheva M."/>
        </authorList>
    </citation>
    <scope>NUCLEOTIDE SEQUENCE</scope>
    <source>
        <strain evidence="1">Hsosn_3</strain>
        <tissue evidence="1">Leaf</tissue>
    </source>
</reference>
<keyword evidence="2" id="KW-1185">Reference proteome</keyword>
<evidence type="ECO:0000313" key="1">
    <source>
        <dbReference type="EMBL" id="KAK1351770.1"/>
    </source>
</evidence>
<dbReference type="Proteomes" id="UP001237642">
    <property type="component" value="Unassembled WGS sequence"/>
</dbReference>
<dbReference type="EMBL" id="JAUIZM010000027">
    <property type="protein sequence ID" value="KAK1351770.1"/>
    <property type="molecule type" value="Genomic_DNA"/>
</dbReference>
<name>A0AAD8GN04_9APIA</name>
<reference evidence="1" key="2">
    <citation type="submission" date="2023-05" db="EMBL/GenBank/DDBJ databases">
        <authorList>
            <person name="Schelkunov M.I."/>
        </authorList>
    </citation>
    <scope>NUCLEOTIDE SEQUENCE</scope>
    <source>
        <strain evidence="1">Hsosn_3</strain>
        <tissue evidence="1">Leaf</tissue>
    </source>
</reference>
<proteinExistence type="predicted"/>
<protein>
    <submittedName>
        <fullName evidence="1">Uncharacterized protein</fullName>
    </submittedName>
</protein>
<dbReference type="AlphaFoldDB" id="A0AAD8GN04"/>
<comment type="caution">
    <text evidence="1">The sequence shown here is derived from an EMBL/GenBank/DDBJ whole genome shotgun (WGS) entry which is preliminary data.</text>
</comment>
<sequence length="268" mass="30482">MHRAKFLLPEGTLLFTTGGQDGNMSHEFDVFGSLVTRLAKELVPSLQFNIISKGALTRPYGFSRPLFMVTFLRRLVTILRSLIAPSQTSVDLNSKYHPNCVSNYASRNNSHVDEELHELGKIFNLINSNSAEGISEYFQSLDSCNSIDGDYDLATKRKEDQQREIDKFVSISLRFSDRGKLISSVRDMEATFGYATVIKKSKLILLNRWVLQVYDKYHKVPLGLKADMHEKISNIVDFSIPYSIFTYIRSGAALLVTDGSTFMTFWFF</sequence>
<accession>A0AAD8GN04</accession>
<organism evidence="1 2">
    <name type="scientific">Heracleum sosnowskyi</name>
    <dbReference type="NCBI Taxonomy" id="360622"/>
    <lineage>
        <taxon>Eukaryota</taxon>
        <taxon>Viridiplantae</taxon>
        <taxon>Streptophyta</taxon>
        <taxon>Embryophyta</taxon>
        <taxon>Tracheophyta</taxon>
        <taxon>Spermatophyta</taxon>
        <taxon>Magnoliopsida</taxon>
        <taxon>eudicotyledons</taxon>
        <taxon>Gunneridae</taxon>
        <taxon>Pentapetalae</taxon>
        <taxon>asterids</taxon>
        <taxon>campanulids</taxon>
        <taxon>Apiales</taxon>
        <taxon>Apiaceae</taxon>
        <taxon>Apioideae</taxon>
        <taxon>apioid superclade</taxon>
        <taxon>Tordylieae</taxon>
        <taxon>Tordyliinae</taxon>
        <taxon>Heracleum</taxon>
    </lineage>
</organism>
<gene>
    <name evidence="1" type="ORF">POM88_054053</name>
</gene>
<evidence type="ECO:0000313" key="2">
    <source>
        <dbReference type="Proteomes" id="UP001237642"/>
    </source>
</evidence>